<dbReference type="EMBL" id="JAOUSE010000041">
    <property type="protein sequence ID" value="MCU9595171.1"/>
    <property type="molecule type" value="Genomic_DNA"/>
</dbReference>
<gene>
    <name evidence="1" type="ORF">OEV82_12050</name>
</gene>
<organism evidence="1 2">
    <name type="scientific">Pallidibacillus thermolactis</name>
    <dbReference type="NCBI Taxonomy" id="251051"/>
    <lineage>
        <taxon>Bacteria</taxon>
        <taxon>Bacillati</taxon>
        <taxon>Bacillota</taxon>
        <taxon>Bacilli</taxon>
        <taxon>Bacillales</taxon>
        <taxon>Bacillaceae</taxon>
        <taxon>Pallidibacillus</taxon>
    </lineage>
</organism>
<evidence type="ECO:0000313" key="2">
    <source>
        <dbReference type="Proteomes" id="UP001208656"/>
    </source>
</evidence>
<dbReference type="RefSeq" id="WP_173659387.1">
    <property type="nucleotide sequence ID" value="NZ_JAOUSE010000041.1"/>
</dbReference>
<protein>
    <submittedName>
        <fullName evidence="1">YtzH-like family protein</fullName>
    </submittedName>
</protein>
<comment type="caution">
    <text evidence="1">The sequence shown here is derived from an EMBL/GenBank/DDBJ whole genome shotgun (WGS) entry which is preliminary data.</text>
</comment>
<dbReference type="InterPro" id="IPR025547">
    <property type="entry name" value="YtzH"/>
</dbReference>
<dbReference type="Pfam" id="PF14165">
    <property type="entry name" value="YtzH"/>
    <property type="match status" value="1"/>
</dbReference>
<dbReference type="Proteomes" id="UP001208656">
    <property type="component" value="Unassembled WGS sequence"/>
</dbReference>
<sequence length="92" mass="10658">MPIQYTDQLNLLKDILRNQQEDCCGSVSECEQIERTVKSLLINGQLPAEAVEILNDIYKYGQQGKNTQHLDTHIQNHQEQLSNWVNEIDQFS</sequence>
<name>A0ABT2WJL5_9BACI</name>
<reference evidence="1 2" key="1">
    <citation type="submission" date="2022-10" db="EMBL/GenBank/DDBJ databases">
        <title>Description of Fervidibacillus gen. nov. in the family Fervidibacillaceae fam. nov. with two species, Fervidibacillus albus sp. nov., and Fervidibacillus halotolerans sp. nov., isolated from tidal flat sediments.</title>
        <authorList>
            <person name="Kwon K.K."/>
            <person name="Yang S.-H."/>
        </authorList>
    </citation>
    <scope>NUCLEOTIDE SEQUENCE [LARGE SCALE GENOMIC DNA]</scope>
    <source>
        <strain evidence="1 2">DSM 23332</strain>
    </source>
</reference>
<proteinExistence type="predicted"/>
<keyword evidence="2" id="KW-1185">Reference proteome</keyword>
<evidence type="ECO:0000313" key="1">
    <source>
        <dbReference type="EMBL" id="MCU9595171.1"/>
    </source>
</evidence>
<accession>A0ABT2WJL5</accession>